<comment type="caution">
    <text evidence="4">The sequence shown here is derived from an EMBL/GenBank/DDBJ whole genome shotgun (WGS) entry which is preliminary data.</text>
</comment>
<keyword evidence="5" id="KW-1185">Reference proteome</keyword>
<dbReference type="Gene3D" id="3.40.630.30">
    <property type="match status" value="1"/>
</dbReference>
<dbReference type="InterPro" id="IPR016181">
    <property type="entry name" value="Acyl_CoA_acyltransferase"/>
</dbReference>
<dbReference type="GO" id="GO:0016747">
    <property type="term" value="F:acyltransferase activity, transferring groups other than amino-acyl groups"/>
    <property type="evidence" value="ECO:0007669"/>
    <property type="project" value="InterPro"/>
</dbReference>
<reference evidence="4" key="1">
    <citation type="submission" date="2022-12" db="EMBL/GenBank/DDBJ databases">
        <title>Reference genome sequencing for broad-spectrum identification of bacterial and archaeal isolates by mass spectrometry.</title>
        <authorList>
            <person name="Sekiguchi Y."/>
            <person name="Tourlousse D.M."/>
        </authorList>
    </citation>
    <scope>NUCLEOTIDE SEQUENCE</scope>
    <source>
        <strain evidence="4">14</strain>
    </source>
</reference>
<evidence type="ECO:0000256" key="2">
    <source>
        <dbReference type="ARBA" id="ARBA00023315"/>
    </source>
</evidence>
<gene>
    <name evidence="4" type="ORF">ARHIZOSPH14_17200</name>
</gene>
<sequence>MGGGVVVRRVLADEWMQVRDLRVEAVSDPDAAVAFLSTREEELARDDAFWRDRAATAGSADWVAQFVAASPDGLLGSATVLIWEAGATDHLGHRVEERRADVLGVYLRPSHRAAGTIDALLDAAASWAASRGLAALTLDVHVDNLRAQAAYRRCGFASTGVEFTSSIGPELQMRRVLPVS</sequence>
<keyword evidence="2" id="KW-0012">Acyltransferase</keyword>
<name>A0A9W6CS44_9MICO</name>
<dbReference type="PANTHER" id="PTHR43877:SF2">
    <property type="entry name" value="AMINOALKYLPHOSPHONATE N-ACETYLTRANSFERASE-RELATED"/>
    <property type="match status" value="1"/>
</dbReference>
<dbReference type="InterPro" id="IPR050832">
    <property type="entry name" value="Bact_Acetyltransf"/>
</dbReference>
<dbReference type="SUPFAM" id="SSF55729">
    <property type="entry name" value="Acyl-CoA N-acyltransferases (Nat)"/>
    <property type="match status" value="1"/>
</dbReference>
<evidence type="ECO:0000259" key="3">
    <source>
        <dbReference type="PROSITE" id="PS51186"/>
    </source>
</evidence>
<keyword evidence="1" id="KW-0808">Transferase</keyword>
<dbReference type="PROSITE" id="PS51186">
    <property type="entry name" value="GNAT"/>
    <property type="match status" value="1"/>
</dbReference>
<dbReference type="Proteomes" id="UP001144396">
    <property type="component" value="Unassembled WGS sequence"/>
</dbReference>
<dbReference type="PANTHER" id="PTHR43877">
    <property type="entry name" value="AMINOALKYLPHOSPHONATE N-ACETYLTRANSFERASE-RELATED-RELATED"/>
    <property type="match status" value="1"/>
</dbReference>
<protein>
    <recommendedName>
        <fullName evidence="3">N-acetyltransferase domain-containing protein</fullName>
    </recommendedName>
</protein>
<dbReference type="EMBL" id="BSDP01000001">
    <property type="protein sequence ID" value="GLI27478.1"/>
    <property type="molecule type" value="Genomic_DNA"/>
</dbReference>
<accession>A0A9W6CS44</accession>
<dbReference type="AlphaFoldDB" id="A0A9W6CS44"/>
<evidence type="ECO:0000313" key="5">
    <source>
        <dbReference type="Proteomes" id="UP001144396"/>
    </source>
</evidence>
<evidence type="ECO:0000256" key="1">
    <source>
        <dbReference type="ARBA" id="ARBA00022679"/>
    </source>
</evidence>
<dbReference type="Pfam" id="PF00583">
    <property type="entry name" value="Acetyltransf_1"/>
    <property type="match status" value="1"/>
</dbReference>
<feature type="domain" description="N-acetyltransferase" evidence="3">
    <location>
        <begin position="16"/>
        <end position="178"/>
    </location>
</feature>
<proteinExistence type="predicted"/>
<evidence type="ECO:0000313" key="4">
    <source>
        <dbReference type="EMBL" id="GLI27478.1"/>
    </source>
</evidence>
<dbReference type="InterPro" id="IPR000182">
    <property type="entry name" value="GNAT_dom"/>
</dbReference>
<organism evidence="4 5">
    <name type="scientific">Agromyces rhizosphaerae</name>
    <dbReference type="NCBI Taxonomy" id="88374"/>
    <lineage>
        <taxon>Bacteria</taxon>
        <taxon>Bacillati</taxon>
        <taxon>Actinomycetota</taxon>
        <taxon>Actinomycetes</taxon>
        <taxon>Micrococcales</taxon>
        <taxon>Microbacteriaceae</taxon>
        <taxon>Agromyces</taxon>
    </lineage>
</organism>